<reference evidence="2 3" key="1">
    <citation type="submission" date="2023-05" db="EMBL/GenBank/DDBJ databases">
        <authorList>
            <person name="Guo Y."/>
        </authorList>
    </citation>
    <scope>NUCLEOTIDE SEQUENCE [LARGE SCALE GENOMIC DNA]</scope>
    <source>
        <strain evidence="2 3">GR2756</strain>
    </source>
</reference>
<keyword evidence="3" id="KW-1185">Reference proteome</keyword>
<dbReference type="PANTHER" id="PTHR33121:SF71">
    <property type="entry name" value="OXYGEN SENSOR PROTEIN DOSP"/>
    <property type="match status" value="1"/>
</dbReference>
<proteinExistence type="predicted"/>
<dbReference type="RefSeq" id="WP_315722679.1">
    <property type="nucleotide sequence ID" value="NZ_JAVUPU010000001.1"/>
</dbReference>
<dbReference type="Proteomes" id="UP001259572">
    <property type="component" value="Unassembled WGS sequence"/>
</dbReference>
<dbReference type="PANTHER" id="PTHR33121">
    <property type="entry name" value="CYCLIC DI-GMP PHOSPHODIESTERASE PDEF"/>
    <property type="match status" value="1"/>
</dbReference>
<dbReference type="InterPro" id="IPR035919">
    <property type="entry name" value="EAL_sf"/>
</dbReference>
<dbReference type="Pfam" id="PF00563">
    <property type="entry name" value="EAL"/>
    <property type="match status" value="1"/>
</dbReference>
<accession>A0ABU3Q1Z9</accession>
<gene>
    <name evidence="2" type="ORF">RQX22_00580</name>
</gene>
<dbReference type="InterPro" id="IPR001633">
    <property type="entry name" value="EAL_dom"/>
</dbReference>
<name>A0ABU3Q1Z9_9SPHN</name>
<dbReference type="PROSITE" id="PS50883">
    <property type="entry name" value="EAL"/>
    <property type="match status" value="1"/>
</dbReference>
<dbReference type="EMBL" id="JAVUPU010000001">
    <property type="protein sequence ID" value="MDT9597446.1"/>
    <property type="molecule type" value="Genomic_DNA"/>
</dbReference>
<evidence type="ECO:0000313" key="3">
    <source>
        <dbReference type="Proteomes" id="UP001259572"/>
    </source>
</evidence>
<dbReference type="InterPro" id="IPR050706">
    <property type="entry name" value="Cyclic-di-GMP_PDE-like"/>
</dbReference>
<evidence type="ECO:0000259" key="1">
    <source>
        <dbReference type="PROSITE" id="PS50883"/>
    </source>
</evidence>
<dbReference type="SUPFAM" id="SSF141868">
    <property type="entry name" value="EAL domain-like"/>
    <property type="match status" value="1"/>
</dbReference>
<sequence>MKIVPAREAAAAAELQLAAERQELFLLYQPKIDLVTGGLAGVEALLRWESPAFGLMKPSEFIPIAERSGAIDSLTDWGVRQVIRQWLDWREQGFKINIAYNISALTLRDVHFPDYLQRLCQIEGMPCEELTLEVTEGATQHAIRLLDTLTRFRIKGMSLALDDFGTGYSSLLQLRQLPYTELKIDRCFIRDVADDPEARLIVRSIIDLAHGLGLVATAEGVETEEMFEFLVDLGCDQAQGFLMARPMRAQDLAPWILNSQTHWREQCKRPALHACQLAVA</sequence>
<dbReference type="Gene3D" id="3.20.20.450">
    <property type="entry name" value="EAL domain"/>
    <property type="match status" value="1"/>
</dbReference>
<dbReference type="CDD" id="cd01948">
    <property type="entry name" value="EAL"/>
    <property type="match status" value="1"/>
</dbReference>
<comment type="caution">
    <text evidence="2">The sequence shown here is derived from an EMBL/GenBank/DDBJ whole genome shotgun (WGS) entry which is preliminary data.</text>
</comment>
<organism evidence="2 3">
    <name type="scientific">Sphingosinicella rhizophila</name>
    <dbReference type="NCBI Taxonomy" id="3050082"/>
    <lineage>
        <taxon>Bacteria</taxon>
        <taxon>Pseudomonadati</taxon>
        <taxon>Pseudomonadota</taxon>
        <taxon>Alphaproteobacteria</taxon>
        <taxon>Sphingomonadales</taxon>
        <taxon>Sphingosinicellaceae</taxon>
        <taxon>Sphingosinicella</taxon>
    </lineage>
</organism>
<feature type="domain" description="EAL" evidence="1">
    <location>
        <begin position="8"/>
        <end position="260"/>
    </location>
</feature>
<protein>
    <submittedName>
        <fullName evidence="2">EAL domain-containing protein</fullName>
    </submittedName>
</protein>
<evidence type="ECO:0000313" key="2">
    <source>
        <dbReference type="EMBL" id="MDT9597446.1"/>
    </source>
</evidence>
<dbReference type="SMART" id="SM00052">
    <property type="entry name" value="EAL"/>
    <property type="match status" value="1"/>
</dbReference>